<evidence type="ECO:0008006" key="8">
    <source>
        <dbReference type="Google" id="ProtNLM"/>
    </source>
</evidence>
<feature type="domain" description="Tyrosine-protein phosphatase" evidence="5">
    <location>
        <begin position="109"/>
        <end position="262"/>
    </location>
</feature>
<evidence type="ECO:0000256" key="1">
    <source>
        <dbReference type="ARBA" id="ARBA00022801"/>
    </source>
</evidence>
<dbReference type="InterPro" id="IPR016130">
    <property type="entry name" value="Tyr_Pase_AS"/>
</dbReference>
<dbReference type="InterPro" id="IPR029021">
    <property type="entry name" value="Prot-tyrosine_phosphatase-like"/>
</dbReference>
<proteinExistence type="predicted"/>
<keyword evidence="2" id="KW-0904">Protein phosphatase</keyword>
<keyword evidence="4" id="KW-0812">Transmembrane</keyword>
<keyword evidence="4" id="KW-1133">Transmembrane helix</keyword>
<feature type="domain" description="Tyrosine specific protein phosphatases" evidence="6">
    <location>
        <begin position="176"/>
        <end position="248"/>
    </location>
</feature>
<reference evidence="7" key="1">
    <citation type="submission" date="2021-01" db="EMBL/GenBank/DDBJ databases">
        <authorList>
            <person name="Corre E."/>
            <person name="Pelletier E."/>
            <person name="Niang G."/>
            <person name="Scheremetjew M."/>
            <person name="Finn R."/>
            <person name="Kale V."/>
            <person name="Holt S."/>
            <person name="Cochrane G."/>
            <person name="Meng A."/>
            <person name="Brown T."/>
            <person name="Cohen L."/>
        </authorList>
    </citation>
    <scope>NUCLEOTIDE SEQUENCE</scope>
    <source>
        <strain evidence="7">CCMP1661</strain>
    </source>
</reference>
<dbReference type="InterPro" id="IPR000387">
    <property type="entry name" value="Tyr_Pase_dom"/>
</dbReference>
<sequence length="280" mass="31543">MVFHEASSVLRSLLTTNNHGDEGGGEGSGGNDDPETDLIGLGHDTYDADDVFPQRPWLVVATWGAAALFATGFFLFQKSLLPPRLMRLAGRVYFWPTLPFTYLKLFPDLWNPIDEVVIMGGAPVGVLGHPEALYRQGVRGVVNLCEEYRGPVDQYRNLGMEQLRLPTVDHFEPPLADIEAAVRFIHTHAKLGNRVYVHCKAGHGRSAAVVLCWLIDQNRQEDIFSLHNKLMGIRRVRKYLFNQPNILSFYHSRRKQQDIKSMSPIAEESTTDGRAVFELN</sequence>
<dbReference type="InterPro" id="IPR020422">
    <property type="entry name" value="TYR_PHOSPHATASE_DUAL_dom"/>
</dbReference>
<dbReference type="SUPFAM" id="SSF52799">
    <property type="entry name" value="(Phosphotyrosine protein) phosphatases II"/>
    <property type="match status" value="1"/>
</dbReference>
<dbReference type="Pfam" id="PF00782">
    <property type="entry name" value="DSPc"/>
    <property type="match status" value="1"/>
</dbReference>
<evidence type="ECO:0000256" key="3">
    <source>
        <dbReference type="SAM" id="MobiDB-lite"/>
    </source>
</evidence>
<evidence type="ECO:0000256" key="4">
    <source>
        <dbReference type="SAM" id="Phobius"/>
    </source>
</evidence>
<keyword evidence="4" id="KW-0472">Membrane</keyword>
<dbReference type="PANTHER" id="PTHR46274">
    <property type="entry name" value="PHOSPHATIDYLINOSITOL PHOSPHATASE"/>
    <property type="match status" value="1"/>
</dbReference>
<evidence type="ECO:0000259" key="5">
    <source>
        <dbReference type="PROSITE" id="PS50054"/>
    </source>
</evidence>
<dbReference type="Gene3D" id="3.90.190.10">
    <property type="entry name" value="Protein tyrosine phosphatase superfamily"/>
    <property type="match status" value="1"/>
</dbReference>
<keyword evidence="1" id="KW-0378">Hydrolase</keyword>
<dbReference type="InterPro" id="IPR000340">
    <property type="entry name" value="Dual-sp_phosphatase_cat-dom"/>
</dbReference>
<dbReference type="PROSITE" id="PS50054">
    <property type="entry name" value="TYR_PHOSPHATASE_DUAL"/>
    <property type="match status" value="1"/>
</dbReference>
<gene>
    <name evidence="7" type="ORF">FJAP1339_LOCUS10365</name>
</gene>
<name>A0A7S2Y0R4_9STRA</name>
<dbReference type="PROSITE" id="PS50056">
    <property type="entry name" value="TYR_PHOSPHATASE_2"/>
    <property type="match status" value="1"/>
</dbReference>
<protein>
    <recommendedName>
        <fullName evidence="8">Tyrosine specific protein phosphatases domain-containing protein</fullName>
    </recommendedName>
</protein>
<dbReference type="PANTHER" id="PTHR46274:SF6">
    <property type="entry name" value="TYR_PHOSPHATASE_2 DOMAIN-CONTAINING PROTEIN"/>
    <property type="match status" value="1"/>
</dbReference>
<feature type="transmembrane region" description="Helical" evidence="4">
    <location>
        <begin position="57"/>
        <end position="76"/>
    </location>
</feature>
<dbReference type="PROSITE" id="PS00383">
    <property type="entry name" value="TYR_PHOSPHATASE_1"/>
    <property type="match status" value="1"/>
</dbReference>
<feature type="region of interest" description="Disordered" evidence="3">
    <location>
        <begin position="260"/>
        <end position="280"/>
    </location>
</feature>
<feature type="region of interest" description="Disordered" evidence="3">
    <location>
        <begin position="15"/>
        <end position="39"/>
    </location>
</feature>
<accession>A0A7S2Y0R4</accession>
<dbReference type="EMBL" id="HBHR01020363">
    <property type="protein sequence ID" value="CAD9871794.1"/>
    <property type="molecule type" value="Transcribed_RNA"/>
</dbReference>
<dbReference type="FunFam" id="3.90.190.10:FF:000157">
    <property type="entry name" value="Protein-tyrosine phosphatase"/>
    <property type="match status" value="1"/>
</dbReference>
<dbReference type="SMART" id="SM00195">
    <property type="entry name" value="DSPc"/>
    <property type="match status" value="1"/>
</dbReference>
<evidence type="ECO:0000256" key="2">
    <source>
        <dbReference type="ARBA" id="ARBA00022912"/>
    </source>
</evidence>
<evidence type="ECO:0000259" key="6">
    <source>
        <dbReference type="PROSITE" id="PS50056"/>
    </source>
</evidence>
<evidence type="ECO:0000313" key="7">
    <source>
        <dbReference type="EMBL" id="CAD9871794.1"/>
    </source>
</evidence>
<dbReference type="AlphaFoldDB" id="A0A7S2Y0R4"/>
<dbReference type="GO" id="GO:0004721">
    <property type="term" value="F:phosphoprotein phosphatase activity"/>
    <property type="evidence" value="ECO:0007669"/>
    <property type="project" value="UniProtKB-KW"/>
</dbReference>
<organism evidence="7">
    <name type="scientific">Fibrocapsa japonica</name>
    <dbReference type="NCBI Taxonomy" id="94617"/>
    <lineage>
        <taxon>Eukaryota</taxon>
        <taxon>Sar</taxon>
        <taxon>Stramenopiles</taxon>
        <taxon>Ochrophyta</taxon>
        <taxon>Raphidophyceae</taxon>
        <taxon>Chattonellales</taxon>
        <taxon>Chattonellaceae</taxon>
        <taxon>Fibrocapsa</taxon>
    </lineage>
</organism>